<dbReference type="GeneID" id="30146680"/>
<keyword evidence="2" id="KW-0597">Phosphoprotein</keyword>
<evidence type="ECO:0000256" key="1">
    <source>
        <dbReference type="ARBA" id="ARBA00004123"/>
    </source>
</evidence>
<dbReference type="InterPro" id="IPR039678">
    <property type="entry name" value="CTNNBL1"/>
</dbReference>
<dbReference type="PANTHER" id="PTHR14978">
    <property type="entry name" value="BETA-CATENIN-LIKE PROTEIN 1 NUCLEAR ASSOCIATED PROTEIN"/>
    <property type="match status" value="1"/>
</dbReference>
<accession>A0A1E3QQ65</accession>
<evidence type="ECO:0000256" key="2">
    <source>
        <dbReference type="ARBA" id="ARBA00022553"/>
    </source>
</evidence>
<evidence type="ECO:0000313" key="9">
    <source>
        <dbReference type="Proteomes" id="UP000094336"/>
    </source>
</evidence>
<comment type="subcellular location">
    <subcellularLocation>
        <location evidence="1">Nucleus</location>
    </subcellularLocation>
</comment>
<dbReference type="SMART" id="SM01156">
    <property type="entry name" value="DUF1716"/>
    <property type="match status" value="1"/>
</dbReference>
<feature type="domain" description="Beta-catenin-like protein 1 N-terminal" evidence="7">
    <location>
        <begin position="23"/>
        <end position="136"/>
    </location>
</feature>
<evidence type="ECO:0000256" key="6">
    <source>
        <dbReference type="SAM" id="MobiDB-lite"/>
    </source>
</evidence>
<gene>
    <name evidence="8" type="ORF">BABINDRAFT_161481</name>
</gene>
<evidence type="ECO:0000256" key="5">
    <source>
        <dbReference type="ARBA" id="ARBA00023242"/>
    </source>
</evidence>
<dbReference type="Pfam" id="PF08216">
    <property type="entry name" value="CTNNBL"/>
    <property type="match status" value="1"/>
</dbReference>
<keyword evidence="9" id="KW-1185">Reference proteome</keyword>
<protein>
    <recommendedName>
        <fullName evidence="7">Beta-catenin-like protein 1 N-terminal domain-containing protein</fullName>
    </recommendedName>
</protein>
<dbReference type="PANTHER" id="PTHR14978:SF0">
    <property type="entry name" value="BETA-CATENIN-LIKE PROTEIN 1"/>
    <property type="match status" value="1"/>
</dbReference>
<organism evidence="8 9">
    <name type="scientific">Babjeviella inositovora NRRL Y-12698</name>
    <dbReference type="NCBI Taxonomy" id="984486"/>
    <lineage>
        <taxon>Eukaryota</taxon>
        <taxon>Fungi</taxon>
        <taxon>Dikarya</taxon>
        <taxon>Ascomycota</taxon>
        <taxon>Saccharomycotina</taxon>
        <taxon>Pichiomycetes</taxon>
        <taxon>Serinales incertae sedis</taxon>
        <taxon>Babjeviella</taxon>
    </lineage>
</organism>
<dbReference type="SUPFAM" id="SSF48371">
    <property type="entry name" value="ARM repeat"/>
    <property type="match status" value="1"/>
</dbReference>
<dbReference type="InterPro" id="IPR016024">
    <property type="entry name" value="ARM-type_fold"/>
</dbReference>
<evidence type="ECO:0000259" key="7">
    <source>
        <dbReference type="SMART" id="SM01156"/>
    </source>
</evidence>
<dbReference type="AlphaFoldDB" id="A0A1E3QQ65"/>
<reference evidence="9" key="1">
    <citation type="submission" date="2016-05" db="EMBL/GenBank/DDBJ databases">
        <title>Comparative genomics of biotechnologically important yeasts.</title>
        <authorList>
            <consortium name="DOE Joint Genome Institute"/>
            <person name="Riley R."/>
            <person name="Haridas S."/>
            <person name="Wolfe K.H."/>
            <person name="Lopes M.R."/>
            <person name="Hittinger C.T."/>
            <person name="Goker M."/>
            <person name="Salamov A."/>
            <person name="Wisecaver J."/>
            <person name="Long T.M."/>
            <person name="Aerts A.L."/>
            <person name="Barry K."/>
            <person name="Choi C."/>
            <person name="Clum A."/>
            <person name="Coughlan A.Y."/>
            <person name="Deshpande S."/>
            <person name="Douglass A.P."/>
            <person name="Hanson S.J."/>
            <person name="Klenk H.-P."/>
            <person name="Labutti K."/>
            <person name="Lapidus A."/>
            <person name="Lindquist E."/>
            <person name="Lipzen A."/>
            <person name="Meier-Kolthoff J.P."/>
            <person name="Ohm R.A."/>
            <person name="Otillar R.P."/>
            <person name="Pangilinan J."/>
            <person name="Peng Y."/>
            <person name="Rokas A."/>
            <person name="Rosa C.A."/>
            <person name="Scheuner C."/>
            <person name="Sibirny A.A."/>
            <person name="Slot J.C."/>
            <person name="Stielow J.B."/>
            <person name="Sun H."/>
            <person name="Kurtzman C.P."/>
            <person name="Blackwell M."/>
            <person name="Grigoriev I.V."/>
            <person name="Jeffries T.W."/>
        </authorList>
    </citation>
    <scope>NUCLEOTIDE SEQUENCE [LARGE SCALE GENOMIC DNA]</scope>
    <source>
        <strain evidence="9">NRRL Y-12698</strain>
    </source>
</reference>
<keyword evidence="3" id="KW-0677">Repeat</keyword>
<evidence type="ECO:0000256" key="4">
    <source>
        <dbReference type="ARBA" id="ARBA00023054"/>
    </source>
</evidence>
<dbReference type="Proteomes" id="UP000094336">
    <property type="component" value="Unassembled WGS sequence"/>
</dbReference>
<proteinExistence type="predicted"/>
<dbReference type="STRING" id="984486.A0A1E3QQ65"/>
<evidence type="ECO:0000313" key="8">
    <source>
        <dbReference type="EMBL" id="ODQ79788.1"/>
    </source>
</evidence>
<dbReference type="Gene3D" id="1.25.10.10">
    <property type="entry name" value="Leucine-rich Repeat Variant"/>
    <property type="match status" value="1"/>
</dbReference>
<keyword evidence="4" id="KW-0175">Coiled coil</keyword>
<dbReference type="RefSeq" id="XP_018985116.1">
    <property type="nucleotide sequence ID" value="XM_019128827.1"/>
</dbReference>
<dbReference type="OrthoDB" id="1898821at2759"/>
<keyword evidence="5" id="KW-0539">Nucleus</keyword>
<dbReference type="EMBL" id="KV454431">
    <property type="protein sequence ID" value="ODQ79788.1"/>
    <property type="molecule type" value="Genomic_DNA"/>
</dbReference>
<evidence type="ECO:0000256" key="3">
    <source>
        <dbReference type="ARBA" id="ARBA00022737"/>
    </source>
</evidence>
<sequence length="564" mass="63579">MADLKHQLEDPDTPFDAKKQKAGASGDQHILDYINTDTPIEPPVVYGKSWLSAQTAALQSAKTKNETLREAYYPSEPMKFMDSEGELHELVKSLSAISTLEDDTSEVFRYFTSKTAKILLDLLTNHPNIDIKIQVLRIFNDLLEDGEAPAVHTTDLANALMGLAFHTVLGELLIYSQTIADTAEFVILILGILINLVNNFPGSASKNLFETATIQRFVISRLSDEFTASLEINQLVIKQYSTEYLFNISQDNVDDVQVRLLSDNTLLDAILVGLSALTKPSIMRVYADTDEMQELVENLIDMLCLLVQFPVCKTEFIDLQGLELFFRILDVTLGCNGYFNATWGFDTFTKCLSGLFLGQHTDSISLFEKFIQLNGLKHLYGNFDTPYLSLFKGSKKAALKKNYDRILTITIALLKNTSIESVERMRLINKLLEDDYFKVKIMVSNAIKLESRLSKYGVEEEVPTDGLKESYFAKLSDGLAYLQKTYVILAWLSLEDLSISTAINEIFSKATKGKVSDASLKLLPVLQEYRLELLYPESEGNIHFREEKEDYLDMVNTLIDLISP</sequence>
<dbReference type="InterPro" id="IPR013180">
    <property type="entry name" value="CTNNBL1_N"/>
</dbReference>
<dbReference type="InterPro" id="IPR011989">
    <property type="entry name" value="ARM-like"/>
</dbReference>
<feature type="compositionally biased region" description="Basic and acidic residues" evidence="6">
    <location>
        <begin position="1"/>
        <end position="19"/>
    </location>
</feature>
<dbReference type="GO" id="GO:0005681">
    <property type="term" value="C:spliceosomal complex"/>
    <property type="evidence" value="ECO:0007669"/>
    <property type="project" value="TreeGrafter"/>
</dbReference>
<name>A0A1E3QQ65_9ASCO</name>
<feature type="region of interest" description="Disordered" evidence="6">
    <location>
        <begin position="1"/>
        <end position="24"/>
    </location>
</feature>